<proteinExistence type="predicted"/>
<accession>A0A1G4WA54</accession>
<feature type="transmembrane region" description="Helical" evidence="1">
    <location>
        <begin position="109"/>
        <end position="128"/>
    </location>
</feature>
<sequence length="133" mass="13557">MSRSESVSVAPSIPLKLLIGGRIVVAVTHLLTPKLVARIFGMKSAGTPAIAYGRMFAIRNAALALGLLQLDNFASPRDFIKLNIVMDAVDAAAFAAAGRRRELSRATTILATGVALSAVAGGAGALLAPTGSS</sequence>
<protein>
    <submittedName>
        <fullName evidence="2">Uncharacterized protein</fullName>
    </submittedName>
</protein>
<dbReference type="EMBL" id="FMUB01000005">
    <property type="protein sequence ID" value="SCX19289.1"/>
    <property type="molecule type" value="Genomic_DNA"/>
</dbReference>
<name>A0A1G4WA54_9MYCO</name>
<keyword evidence="1" id="KW-1133">Transmembrane helix</keyword>
<gene>
    <name evidence="2" type="ORF">SAMN02799620_02655</name>
</gene>
<keyword evidence="1" id="KW-0812">Transmembrane</keyword>
<dbReference type="AlphaFoldDB" id="A0A1G4WA54"/>
<dbReference type="RefSeq" id="WP_235632843.1">
    <property type="nucleotide sequence ID" value="NZ_FMUB01000005.1"/>
</dbReference>
<organism evidence="2 3">
    <name type="scientific">Mycolicibacterium fluoranthenivorans</name>
    <dbReference type="NCBI Taxonomy" id="258505"/>
    <lineage>
        <taxon>Bacteria</taxon>
        <taxon>Bacillati</taxon>
        <taxon>Actinomycetota</taxon>
        <taxon>Actinomycetes</taxon>
        <taxon>Mycobacteriales</taxon>
        <taxon>Mycobacteriaceae</taxon>
        <taxon>Mycolicibacterium</taxon>
    </lineage>
</organism>
<evidence type="ECO:0000313" key="2">
    <source>
        <dbReference type="EMBL" id="SCX19289.1"/>
    </source>
</evidence>
<evidence type="ECO:0000313" key="3">
    <source>
        <dbReference type="Proteomes" id="UP000199707"/>
    </source>
</evidence>
<reference evidence="3" key="1">
    <citation type="submission" date="2016-10" db="EMBL/GenBank/DDBJ databases">
        <authorList>
            <person name="Varghese N."/>
            <person name="Submissions S."/>
        </authorList>
    </citation>
    <scope>NUCLEOTIDE SEQUENCE [LARGE SCALE GENOMIC DNA]</scope>
    <source>
        <strain evidence="3">UNC267MFSha1.1M11</strain>
    </source>
</reference>
<evidence type="ECO:0000256" key="1">
    <source>
        <dbReference type="SAM" id="Phobius"/>
    </source>
</evidence>
<dbReference type="Proteomes" id="UP000199707">
    <property type="component" value="Unassembled WGS sequence"/>
</dbReference>
<keyword evidence="1" id="KW-0472">Membrane</keyword>